<evidence type="ECO:0000313" key="1">
    <source>
        <dbReference type="EMBL" id="KRM31710.1"/>
    </source>
</evidence>
<organism evidence="1 2">
    <name type="scientific">Lactobacillus intestinalis DSM 6629</name>
    <dbReference type="NCBI Taxonomy" id="1423761"/>
    <lineage>
        <taxon>Bacteria</taxon>
        <taxon>Bacillati</taxon>
        <taxon>Bacillota</taxon>
        <taxon>Bacilli</taxon>
        <taxon>Lactobacillales</taxon>
        <taxon>Lactobacillaceae</taxon>
        <taxon>Lactobacillus</taxon>
    </lineage>
</organism>
<dbReference type="Pfam" id="PF08282">
    <property type="entry name" value="Hydrolase_3"/>
    <property type="match status" value="1"/>
</dbReference>
<reference evidence="1 2" key="1">
    <citation type="journal article" date="2015" name="Genome Announc.">
        <title>Expanding the biotechnology potential of lactobacilli through comparative genomics of 213 strains and associated genera.</title>
        <authorList>
            <person name="Sun Z."/>
            <person name="Harris H.M."/>
            <person name="McCann A."/>
            <person name="Guo C."/>
            <person name="Argimon S."/>
            <person name="Zhang W."/>
            <person name="Yang X."/>
            <person name="Jeffery I.B."/>
            <person name="Cooney J.C."/>
            <person name="Kagawa T.F."/>
            <person name="Liu W."/>
            <person name="Song Y."/>
            <person name="Salvetti E."/>
            <person name="Wrobel A."/>
            <person name="Rasinkangas P."/>
            <person name="Parkhill J."/>
            <person name="Rea M.C."/>
            <person name="O'Sullivan O."/>
            <person name="Ritari J."/>
            <person name="Douillard F.P."/>
            <person name="Paul Ross R."/>
            <person name="Yang R."/>
            <person name="Briner A.E."/>
            <person name="Felis G.E."/>
            <person name="de Vos W.M."/>
            <person name="Barrangou R."/>
            <person name="Klaenhammer T.R."/>
            <person name="Caufield P.W."/>
            <person name="Cui Y."/>
            <person name="Zhang H."/>
            <person name="O'Toole P.W."/>
        </authorList>
    </citation>
    <scope>NUCLEOTIDE SEQUENCE [LARGE SCALE GENOMIC DNA]</scope>
    <source>
        <strain evidence="1 2">DSM 6629</strain>
    </source>
</reference>
<keyword evidence="2" id="KW-1185">Reference proteome</keyword>
<name>A0ABR5PQ82_9LACO</name>
<dbReference type="InterPro" id="IPR036412">
    <property type="entry name" value="HAD-like_sf"/>
</dbReference>
<dbReference type="Proteomes" id="UP000051735">
    <property type="component" value="Unassembled WGS sequence"/>
</dbReference>
<dbReference type="PANTHER" id="PTHR10000:SF53">
    <property type="entry name" value="5-AMINO-6-(5-PHOSPHO-D-RIBITYLAMINO)URACIL PHOSPHATASE YBJI-RELATED"/>
    <property type="match status" value="1"/>
</dbReference>
<proteinExistence type="predicted"/>
<gene>
    <name evidence="1" type="ORF">FC44_GL000407</name>
</gene>
<dbReference type="EMBL" id="AZGN01000052">
    <property type="protein sequence ID" value="KRM31710.1"/>
    <property type="molecule type" value="Genomic_DNA"/>
</dbReference>
<dbReference type="InterPro" id="IPR023214">
    <property type="entry name" value="HAD_sf"/>
</dbReference>
<dbReference type="SUPFAM" id="SSF56784">
    <property type="entry name" value="HAD-like"/>
    <property type="match status" value="1"/>
</dbReference>
<dbReference type="PANTHER" id="PTHR10000">
    <property type="entry name" value="PHOSPHOSERINE PHOSPHATASE"/>
    <property type="match status" value="1"/>
</dbReference>
<sequence length="70" mass="7676">MHKANGLRELGKILNIKLSEMCAFGDGGNDLEMIQEVGYRVAMKNSSPPLLIVASHITDTNDEEGVLNYI</sequence>
<accession>A0ABR5PQ82</accession>
<evidence type="ECO:0000313" key="2">
    <source>
        <dbReference type="Proteomes" id="UP000051735"/>
    </source>
</evidence>
<protein>
    <submittedName>
        <fullName evidence="1">Uncharacterized protein</fullName>
    </submittedName>
</protein>
<dbReference type="Gene3D" id="3.40.50.1000">
    <property type="entry name" value="HAD superfamily/HAD-like"/>
    <property type="match status" value="1"/>
</dbReference>
<comment type="caution">
    <text evidence="1">The sequence shown here is derived from an EMBL/GenBank/DDBJ whole genome shotgun (WGS) entry which is preliminary data.</text>
</comment>